<feature type="binding site" evidence="6">
    <location>
        <position position="392"/>
    </location>
    <ligand>
        <name>alpha-maltose 1-phosphate</name>
        <dbReference type="ChEBI" id="CHEBI:63576"/>
    </ligand>
</feature>
<dbReference type="EMBL" id="CP053892">
    <property type="protein sequence ID" value="QKG20359.1"/>
    <property type="molecule type" value="Genomic_DNA"/>
</dbReference>
<comment type="function">
    <text evidence="6">Maltosyltransferase that uses maltose 1-phosphate (M1P) as the sugar donor to elongate linear or branched alpha-(1-&gt;4)-glucans. Is involved in a branched alpha-glucan biosynthetic pathway from trehalose, together with TreS, Mak and GlgB.</text>
</comment>
<dbReference type="PANTHER" id="PTHR47786">
    <property type="entry name" value="ALPHA-1,4-GLUCAN:MALTOSE-1-PHOSPHATE MALTOSYLTRANSFERASE"/>
    <property type="match status" value="1"/>
</dbReference>
<dbReference type="RefSeq" id="WP_173094788.1">
    <property type="nucleotide sequence ID" value="NZ_CP053892.1"/>
</dbReference>
<evidence type="ECO:0000256" key="5">
    <source>
        <dbReference type="ARBA" id="ARBA00048735"/>
    </source>
</evidence>
<feature type="binding site" evidence="6">
    <location>
        <position position="356"/>
    </location>
    <ligand>
        <name>alpha-maltose 1-phosphate</name>
        <dbReference type="ChEBI" id="CHEBI:63576"/>
    </ligand>
</feature>
<evidence type="ECO:0000256" key="2">
    <source>
        <dbReference type="ARBA" id="ARBA00022676"/>
    </source>
</evidence>
<evidence type="ECO:0000256" key="1">
    <source>
        <dbReference type="ARBA" id="ARBA00011738"/>
    </source>
</evidence>
<dbReference type="Gene3D" id="1.20.58.80">
    <property type="entry name" value="Phosphotransferase system, lactose/cellobiose-type IIA subunit"/>
    <property type="match status" value="1"/>
</dbReference>
<accession>A0A7D3VRA5</accession>
<reference evidence="9 10" key="1">
    <citation type="submission" date="2020-05" db="EMBL/GenBank/DDBJ databases">
        <title>Actinomadura verrucosospora NRRL-B18236 (PFL_A860) Genome sequencing and assembly.</title>
        <authorList>
            <person name="Samborskyy M."/>
        </authorList>
    </citation>
    <scope>NUCLEOTIDE SEQUENCE [LARGE SCALE GENOMIC DNA]</scope>
    <source>
        <strain evidence="9 10">NRRL:B18236</strain>
    </source>
</reference>
<dbReference type="GO" id="GO:0016758">
    <property type="term" value="F:hexosyltransferase activity"/>
    <property type="evidence" value="ECO:0007669"/>
    <property type="project" value="UniProtKB-UniRule"/>
</dbReference>
<protein>
    <recommendedName>
        <fullName evidence="6">Alpha-1,4-glucan:maltose-1-phosphate maltosyltransferase</fullName>
        <shortName evidence="6">GMPMT</shortName>
        <ecNumber evidence="6">2.4.99.16</ecNumber>
    </recommendedName>
    <alternativeName>
        <fullName evidence="6">(1-&gt;4)-alpha-D-glucan:maltose-1-phosphate alpha-D-maltosyltransferase</fullName>
    </alternativeName>
</protein>
<dbReference type="Proteomes" id="UP000501240">
    <property type="component" value="Chromosome"/>
</dbReference>
<dbReference type="InterPro" id="IPR021828">
    <property type="entry name" value="GlgE_dom_N/S"/>
</dbReference>
<evidence type="ECO:0000313" key="9">
    <source>
        <dbReference type="EMBL" id="QKG20359.1"/>
    </source>
</evidence>
<proteinExistence type="inferred from homology"/>
<keyword evidence="10" id="KW-1185">Reference proteome</keyword>
<organism evidence="9 10">
    <name type="scientific">Actinomadura verrucosospora</name>
    <dbReference type="NCBI Taxonomy" id="46165"/>
    <lineage>
        <taxon>Bacteria</taxon>
        <taxon>Bacillati</taxon>
        <taxon>Actinomycetota</taxon>
        <taxon>Actinomycetes</taxon>
        <taxon>Streptosporangiales</taxon>
        <taxon>Thermomonosporaceae</taxon>
        <taxon>Actinomadura</taxon>
    </lineage>
</organism>
<dbReference type="InterPro" id="IPR049171">
    <property type="entry name" value="GLGE_C"/>
</dbReference>
<feature type="binding site" evidence="6">
    <location>
        <position position="321"/>
    </location>
    <ligand>
        <name>alpha-maltose 1-phosphate</name>
        <dbReference type="ChEBI" id="CHEBI:63576"/>
    </ligand>
</feature>
<keyword evidence="2 6" id="KW-0328">Glycosyltransferase</keyword>
<feature type="domain" description="Glycosyl hydrolase family 13 catalytic" evidence="8">
    <location>
        <begin position="202"/>
        <end position="560"/>
    </location>
</feature>
<dbReference type="SUPFAM" id="SSF51445">
    <property type="entry name" value="(Trans)glycosidases"/>
    <property type="match status" value="1"/>
</dbReference>
<keyword evidence="4 6" id="KW-0119">Carbohydrate metabolism</keyword>
<gene>
    <name evidence="6" type="primary">glgE</name>
    <name evidence="9" type="ORF">ACTIVE_1997</name>
</gene>
<dbReference type="InterPro" id="IPR013780">
    <property type="entry name" value="Glyco_hydro_b"/>
</dbReference>
<feature type="binding site" evidence="6">
    <location>
        <position position="261"/>
    </location>
    <ligand>
        <name>alpha-maltose 1-phosphate</name>
        <dbReference type="ChEBI" id="CHEBI:63576"/>
    </ligand>
</feature>
<dbReference type="SMART" id="SM00642">
    <property type="entry name" value="Aamy"/>
    <property type="match status" value="1"/>
</dbReference>
<dbReference type="EC" id="2.4.99.16" evidence="6"/>
<name>A0A7D3VRA5_ACTVE</name>
<dbReference type="Pfam" id="PF21702">
    <property type="entry name" value="GLGE_C"/>
    <property type="match status" value="1"/>
</dbReference>
<evidence type="ECO:0000313" key="10">
    <source>
        <dbReference type="Proteomes" id="UP000501240"/>
    </source>
</evidence>
<dbReference type="PANTHER" id="PTHR47786:SF2">
    <property type="entry name" value="GLYCOSYL HYDROLASE FAMILY 13 CATALYTIC DOMAIN-CONTAINING PROTEIN"/>
    <property type="match status" value="1"/>
</dbReference>
<dbReference type="CDD" id="cd11344">
    <property type="entry name" value="AmyAc_GlgE_like"/>
    <property type="match status" value="1"/>
</dbReference>
<dbReference type="HAMAP" id="MF_02124">
    <property type="entry name" value="GlgE"/>
    <property type="match status" value="1"/>
</dbReference>
<evidence type="ECO:0000259" key="8">
    <source>
        <dbReference type="SMART" id="SM00642"/>
    </source>
</evidence>
<evidence type="ECO:0000256" key="7">
    <source>
        <dbReference type="SAM" id="MobiDB-lite"/>
    </source>
</evidence>
<dbReference type="GO" id="GO:0030979">
    <property type="term" value="P:alpha-glucan biosynthetic process"/>
    <property type="evidence" value="ECO:0007669"/>
    <property type="project" value="UniProtKB-UniRule"/>
</dbReference>
<evidence type="ECO:0000256" key="4">
    <source>
        <dbReference type="ARBA" id="ARBA00023277"/>
    </source>
</evidence>
<keyword evidence="3 6" id="KW-0808">Transferase</keyword>
<feature type="compositionally biased region" description="Low complexity" evidence="7">
    <location>
        <begin position="674"/>
        <end position="689"/>
    </location>
</feature>
<feature type="compositionally biased region" description="Basic and acidic residues" evidence="7">
    <location>
        <begin position="690"/>
        <end position="702"/>
    </location>
</feature>
<feature type="binding site" evidence="6">
    <location>
        <begin position="531"/>
        <end position="532"/>
    </location>
    <ligand>
        <name>alpha-maltose 1-phosphate</name>
        <dbReference type="ChEBI" id="CHEBI:63576"/>
    </ligand>
</feature>
<sequence length="708" mass="79026">MQVQPTGGLGRIPVLDVAPVVGEGRWPAKAVVGETVEVSATVFREGHEMLGAAVVLRGPDGTVRPGERMSEVGVGLDRWAALVTPDRMGEWSFRIEAWGDPIAHWWHDAQIKIPRGQDAELMLAEGAALFTRAARGVPAKDRRTLARLVRVLSDGDTDALVRLAAAKHPDIAEVLDRHPLRDLLTVSDWYPLRVDRQRALYGAWYEFFPRSEGAAFDPMGRRGPMSGTFRTAMKRLPAIADMGFDVVYLPPIHPIGTSHRKGPNNTLDAGPYDPGSPWAIGSPDGGHDAIHPDLGTIADFDAFVAYAADHGLEIALDLALQCSPDHPWVSEHPEWFTTRADGTIAYAENPPKKYQDIYPLNFDNDPEGLYTEVKRILHHWMDHGVRIFRVDNPHTKPVDFWERLLADIAATDPDVLFLAEAFTRPAMMHTLGKIGFHQSYTYFTWRNSAEELTDYFTELTSETAAYMRPNAFTNTPDILNEYLQHGGRPAFEIRAVLAALLSPTWGIYSGYELCENTPVRPGSEEYRDSEKYQYRPRDWEAADRDNTTIAPLITQLNTLRKLHPALQQLRNLRFHHVDQPELLAFSKRHGDDVVLAIVNLNPHQPREATVHLDLAALGLPNDPEKSFTVVDQLDEAAYTWRQANYVRLDPHARPAHVFTIQRDEERPSAENGESASSGTRAAGRTGTGRPVRDSLRAARDRLLPGGAS</sequence>
<feature type="region of interest" description="Disordered" evidence="7">
    <location>
        <begin position="659"/>
        <end position="708"/>
    </location>
</feature>
<dbReference type="Gene3D" id="3.20.20.80">
    <property type="entry name" value="Glycosidases"/>
    <property type="match status" value="1"/>
</dbReference>
<evidence type="ECO:0000256" key="6">
    <source>
        <dbReference type="HAMAP-Rule" id="MF_02124"/>
    </source>
</evidence>
<dbReference type="GO" id="GO:0004553">
    <property type="term" value="F:hydrolase activity, hydrolyzing O-glycosyl compounds"/>
    <property type="evidence" value="ECO:0007669"/>
    <property type="project" value="InterPro"/>
</dbReference>
<dbReference type="Gene3D" id="2.60.40.10">
    <property type="entry name" value="Immunoglobulins"/>
    <property type="match status" value="1"/>
</dbReference>
<dbReference type="InterPro" id="IPR013783">
    <property type="entry name" value="Ig-like_fold"/>
</dbReference>
<comment type="subunit">
    <text evidence="1 6">Homodimer.</text>
</comment>
<evidence type="ECO:0000256" key="3">
    <source>
        <dbReference type="ARBA" id="ARBA00022679"/>
    </source>
</evidence>
<dbReference type="Gene3D" id="2.60.40.1180">
    <property type="entry name" value="Golgi alpha-mannosidase II"/>
    <property type="match status" value="1"/>
</dbReference>
<comment type="catalytic activity">
    <reaction evidence="5 6">
        <text>alpha-maltose 1-phosphate + [(1-&gt;4)-alpha-D-glucosyl](n) = [(1-&gt;4)-alpha-D-glucosyl](n+2) + phosphate</text>
        <dbReference type="Rhea" id="RHEA:42692"/>
        <dbReference type="Rhea" id="RHEA-COMP:9584"/>
        <dbReference type="Rhea" id="RHEA-COMP:10183"/>
        <dbReference type="ChEBI" id="CHEBI:15444"/>
        <dbReference type="ChEBI" id="CHEBI:43474"/>
        <dbReference type="ChEBI" id="CHEBI:63576"/>
        <dbReference type="EC" id="2.4.99.16"/>
    </reaction>
</comment>
<feature type="active site" description="Proton donor" evidence="6">
    <location>
        <position position="420"/>
    </location>
</feature>
<dbReference type="InterPro" id="IPR017853">
    <property type="entry name" value="GH"/>
</dbReference>
<dbReference type="Pfam" id="PF11896">
    <property type="entry name" value="GlgE_dom_N_S"/>
    <property type="match status" value="1"/>
</dbReference>
<comment type="similarity">
    <text evidence="6">Belongs to the glycosyl hydrolase 13 family. GlgE subfamily.</text>
</comment>
<dbReference type="AlphaFoldDB" id="A0A7D3VRA5"/>
<feature type="site" description="Transition state stabilizer" evidence="6">
    <location>
        <position position="477"/>
    </location>
</feature>
<feature type="active site" description="Nucleophile" evidence="6">
    <location>
        <position position="391"/>
    </location>
</feature>
<dbReference type="InterPro" id="IPR006047">
    <property type="entry name" value="GH13_cat_dom"/>
</dbReference>
<dbReference type="InterPro" id="IPR026585">
    <property type="entry name" value="GlgE"/>
</dbReference>